<evidence type="ECO:0000259" key="11">
    <source>
        <dbReference type="Pfam" id="PF20259"/>
    </source>
</evidence>
<keyword evidence="4 9" id="KW-0547">Nucleotide-binding</keyword>
<evidence type="ECO:0000256" key="8">
    <source>
        <dbReference type="ARBA" id="ARBA00051542"/>
    </source>
</evidence>
<feature type="site" description="Interaction with tRNA" evidence="9">
    <location>
        <position position="371"/>
    </location>
</feature>
<dbReference type="Gene3D" id="3.40.50.620">
    <property type="entry name" value="HUPs"/>
    <property type="match status" value="1"/>
</dbReference>
<evidence type="ECO:0000313" key="13">
    <source>
        <dbReference type="Proteomes" id="UP000593932"/>
    </source>
</evidence>
<feature type="region of interest" description="Interaction with tRNA" evidence="9">
    <location>
        <begin position="176"/>
        <end position="178"/>
    </location>
</feature>
<evidence type="ECO:0000256" key="7">
    <source>
        <dbReference type="ARBA" id="ARBA00023157"/>
    </source>
</evidence>
<keyword evidence="13" id="KW-1185">Reference proteome</keyword>
<dbReference type="Pfam" id="PF20259">
    <property type="entry name" value="tRNA_Me_trans_M"/>
    <property type="match status" value="1"/>
</dbReference>
<keyword evidence="9" id="KW-0963">Cytoplasm</keyword>
<evidence type="ECO:0000256" key="5">
    <source>
        <dbReference type="ARBA" id="ARBA00022840"/>
    </source>
</evidence>
<comment type="subcellular location">
    <subcellularLocation>
        <location evidence="9">Cytoplasm</location>
    </subcellularLocation>
</comment>
<dbReference type="EMBL" id="CP063657">
    <property type="protein sequence ID" value="QOW23168.1"/>
    <property type="molecule type" value="Genomic_DNA"/>
</dbReference>
<protein>
    <recommendedName>
        <fullName evidence="9">tRNA-specific 2-thiouridylase MnmA</fullName>
        <ecNumber evidence="9">2.8.1.13</ecNumber>
    </recommendedName>
</protein>
<evidence type="ECO:0000256" key="6">
    <source>
        <dbReference type="ARBA" id="ARBA00022884"/>
    </source>
</evidence>
<evidence type="ECO:0000256" key="2">
    <source>
        <dbReference type="ARBA" id="ARBA00022679"/>
    </source>
</evidence>
<reference evidence="12 13" key="1">
    <citation type="submission" date="2020-10" db="EMBL/GenBank/DDBJ databases">
        <title>complete genome sequencing of Lysobacter sp. H23M41.</title>
        <authorList>
            <person name="Bae J.-W."/>
            <person name="Lee S.-Y."/>
        </authorList>
    </citation>
    <scope>NUCLEOTIDE SEQUENCE [LARGE SCALE GENOMIC DNA]</scope>
    <source>
        <strain evidence="12 13">H23M41</strain>
    </source>
</reference>
<dbReference type="InterPro" id="IPR023382">
    <property type="entry name" value="MnmA-like_central_sf"/>
</dbReference>
<keyword evidence="7" id="KW-1015">Disulfide bond</keyword>
<comment type="similarity">
    <text evidence="9">Belongs to the MnmA/TRMU family.</text>
</comment>
<dbReference type="SUPFAM" id="SSF52402">
    <property type="entry name" value="Adenine nucleotide alpha hydrolases-like"/>
    <property type="match status" value="1"/>
</dbReference>
<feature type="site" description="Interaction with tRNA" evidence="9">
    <location>
        <position position="155"/>
    </location>
</feature>
<evidence type="ECO:0000256" key="3">
    <source>
        <dbReference type="ARBA" id="ARBA00022694"/>
    </source>
</evidence>
<gene>
    <name evidence="9 12" type="primary">mnmA</name>
    <name evidence="12" type="ORF">INQ42_06375</name>
</gene>
<comment type="caution">
    <text evidence="9">Lacks conserved residue(s) required for the propagation of feature annotation.</text>
</comment>
<evidence type="ECO:0000256" key="4">
    <source>
        <dbReference type="ARBA" id="ARBA00022741"/>
    </source>
</evidence>
<comment type="function">
    <text evidence="9">Catalyzes the 2-thiolation of uridine at the wobble position (U34) of tRNA, leading to the formation of s(2)U34.</text>
</comment>
<organism evidence="12 13">
    <name type="scientific">Novilysobacter avium</name>
    <dbReference type="NCBI Taxonomy" id="2781023"/>
    <lineage>
        <taxon>Bacteria</taxon>
        <taxon>Pseudomonadati</taxon>
        <taxon>Pseudomonadota</taxon>
        <taxon>Gammaproteobacteria</taxon>
        <taxon>Lysobacterales</taxon>
        <taxon>Lysobacteraceae</taxon>
        <taxon>Novilysobacter</taxon>
    </lineage>
</organism>
<dbReference type="Pfam" id="PF20258">
    <property type="entry name" value="tRNA_Me_trans_C"/>
    <property type="match status" value="1"/>
</dbReference>
<dbReference type="HAMAP" id="MF_00144">
    <property type="entry name" value="tRNA_thiouridyl_MnmA"/>
    <property type="match status" value="1"/>
</dbReference>
<dbReference type="PANTHER" id="PTHR11933">
    <property type="entry name" value="TRNA 5-METHYLAMINOMETHYL-2-THIOURIDYLATE -METHYLTRANSFERASE"/>
    <property type="match status" value="1"/>
</dbReference>
<accession>A0A7S6UMS3</accession>
<dbReference type="InterPro" id="IPR046884">
    <property type="entry name" value="MnmA-like_central"/>
</dbReference>
<evidence type="ECO:0000259" key="10">
    <source>
        <dbReference type="Pfam" id="PF20258"/>
    </source>
</evidence>
<feature type="domain" description="tRNA-specific 2-thiouridylase MnmA-like C-terminal" evidence="10">
    <location>
        <begin position="316"/>
        <end position="387"/>
    </location>
</feature>
<feature type="binding site" evidence="9">
    <location>
        <position position="66"/>
    </location>
    <ligand>
        <name>ATP</name>
        <dbReference type="ChEBI" id="CHEBI:30616"/>
    </ligand>
</feature>
<feature type="region of interest" description="Interaction with target base in tRNA" evidence="9">
    <location>
        <begin position="125"/>
        <end position="127"/>
    </location>
</feature>
<dbReference type="PANTHER" id="PTHR11933:SF5">
    <property type="entry name" value="MITOCHONDRIAL TRNA-SPECIFIC 2-THIOURIDYLASE 1"/>
    <property type="match status" value="1"/>
</dbReference>
<evidence type="ECO:0000313" key="12">
    <source>
        <dbReference type="EMBL" id="QOW23168.1"/>
    </source>
</evidence>
<dbReference type="InterPro" id="IPR014729">
    <property type="entry name" value="Rossmann-like_a/b/a_fold"/>
</dbReference>
<dbReference type="Gene3D" id="2.30.30.280">
    <property type="entry name" value="Adenine nucleotide alpha hydrolases-like domains"/>
    <property type="match status" value="1"/>
</dbReference>
<comment type="catalytic activity">
    <reaction evidence="8 9">
        <text>S-sulfanyl-L-cysteinyl-[protein] + uridine(34) in tRNA + AH2 + ATP = 2-thiouridine(34) in tRNA + L-cysteinyl-[protein] + A + AMP + diphosphate + H(+)</text>
        <dbReference type="Rhea" id="RHEA:47032"/>
        <dbReference type="Rhea" id="RHEA-COMP:10131"/>
        <dbReference type="Rhea" id="RHEA-COMP:11726"/>
        <dbReference type="Rhea" id="RHEA-COMP:11727"/>
        <dbReference type="Rhea" id="RHEA-COMP:11728"/>
        <dbReference type="ChEBI" id="CHEBI:13193"/>
        <dbReference type="ChEBI" id="CHEBI:15378"/>
        <dbReference type="ChEBI" id="CHEBI:17499"/>
        <dbReference type="ChEBI" id="CHEBI:29950"/>
        <dbReference type="ChEBI" id="CHEBI:30616"/>
        <dbReference type="ChEBI" id="CHEBI:33019"/>
        <dbReference type="ChEBI" id="CHEBI:61963"/>
        <dbReference type="ChEBI" id="CHEBI:65315"/>
        <dbReference type="ChEBI" id="CHEBI:87170"/>
        <dbReference type="ChEBI" id="CHEBI:456215"/>
        <dbReference type="EC" id="2.8.1.13"/>
    </reaction>
</comment>
<keyword evidence="1 9" id="KW-0820">tRNA-binding</keyword>
<dbReference type="InterPro" id="IPR004506">
    <property type="entry name" value="MnmA-like"/>
</dbReference>
<keyword evidence="5 9" id="KW-0067">ATP-binding</keyword>
<feature type="active site" description="Nucleophile" evidence="9">
    <location>
        <position position="130"/>
    </location>
</feature>
<sequence>MADGRRLPRRAAASPRAVAAGVIPTGPLTGGAGAPRTVVGMSGGVDSSVAAMLLRDAGEPIAGLFMQNWADDGSGDCRADEDRRDAVAVCGRLGIPIHFRDFSGEYWDGVFAHFLAEYAAGRTPNPDVLCNREIKFKHFLDSARELGAEFMATGHYARVDYHHGRHRLLRGVDRDKDQTYFLHQLGQEQLAATKFPLGGLHKPAIRRMAQDAGLPTAAKKDSTGICFIGERDFRSFLGQYLPARSGEMRTPDGQVIGTHPGVFYFTLGQREGLNIGGVRGFGSQPWYVVGKDVADNVLYVEQGSDTPWLKSGLLWSEQAHWIGGDPPADRFQCTAQTRYRQADEACEVIVGDDGCLEVRFANPQRAVTPGQSLVLYDGSVCLGGAVIARTDAPLEQRLRTASE</sequence>
<dbReference type="Proteomes" id="UP000593932">
    <property type="component" value="Chromosome"/>
</dbReference>
<dbReference type="Gene3D" id="2.40.30.10">
    <property type="entry name" value="Translation factors"/>
    <property type="match status" value="1"/>
</dbReference>
<feature type="domain" description="tRNA-specific 2-thiouridylase MnmA-like central" evidence="11">
    <location>
        <begin position="235"/>
        <end position="300"/>
    </location>
</feature>
<keyword evidence="6 9" id="KW-0694">RNA-binding</keyword>
<dbReference type="NCBIfam" id="NF001138">
    <property type="entry name" value="PRK00143.1"/>
    <property type="match status" value="1"/>
</dbReference>
<feature type="binding site" evidence="9">
    <location>
        <begin position="40"/>
        <end position="47"/>
    </location>
    <ligand>
        <name>ATP</name>
        <dbReference type="ChEBI" id="CHEBI:30616"/>
    </ligand>
</feature>
<feature type="binding site" evidence="9">
    <location>
        <position position="154"/>
    </location>
    <ligand>
        <name>ATP</name>
        <dbReference type="ChEBI" id="CHEBI:30616"/>
    </ligand>
</feature>
<evidence type="ECO:0000256" key="9">
    <source>
        <dbReference type="HAMAP-Rule" id="MF_00144"/>
    </source>
</evidence>
<keyword evidence="3 9" id="KW-0819">tRNA processing</keyword>
<evidence type="ECO:0000256" key="1">
    <source>
        <dbReference type="ARBA" id="ARBA00022555"/>
    </source>
</evidence>
<dbReference type="InterPro" id="IPR046885">
    <property type="entry name" value="MnmA-like_C"/>
</dbReference>
<dbReference type="CDD" id="cd01998">
    <property type="entry name" value="MnmA_TRMU-like"/>
    <property type="match status" value="1"/>
</dbReference>
<feature type="region of interest" description="Interaction with tRNA" evidence="9">
    <location>
        <begin position="338"/>
        <end position="339"/>
    </location>
</feature>
<dbReference type="NCBIfam" id="TIGR00420">
    <property type="entry name" value="trmU"/>
    <property type="match status" value="1"/>
</dbReference>
<name>A0A7S6UMS3_9GAMM</name>
<keyword evidence="2 9" id="KW-0808">Transferase</keyword>
<dbReference type="EC" id="2.8.1.13" evidence="9"/>
<dbReference type="Pfam" id="PF03054">
    <property type="entry name" value="tRNA_Me_trans"/>
    <property type="match status" value="1"/>
</dbReference>
<feature type="active site" description="Cysteine persulfide intermediate" evidence="9">
    <location>
        <position position="226"/>
    </location>
</feature>
<proteinExistence type="inferred from homology"/>
<dbReference type="GO" id="GO:0103016">
    <property type="term" value="F:tRNA-uridine 2-sulfurtransferase activity"/>
    <property type="evidence" value="ECO:0007669"/>
    <property type="project" value="UniProtKB-EC"/>
</dbReference>